<gene>
    <name evidence="1" type="ORF">E7215_16155</name>
</gene>
<dbReference type="Gene3D" id="3.30.460.40">
    <property type="match status" value="1"/>
</dbReference>
<accession>A0A927WEG3</accession>
<dbReference type="AlphaFoldDB" id="A0A927WEG3"/>
<evidence type="ECO:0008006" key="3">
    <source>
        <dbReference type="Google" id="ProtNLM"/>
    </source>
</evidence>
<protein>
    <recommendedName>
        <fullName evidence="3">Nucleotidyltransferase family protein</fullName>
    </recommendedName>
</protein>
<evidence type="ECO:0000313" key="2">
    <source>
        <dbReference type="Proteomes" id="UP000768462"/>
    </source>
</evidence>
<dbReference type="InterPro" id="IPR039498">
    <property type="entry name" value="NTP_transf_5"/>
</dbReference>
<reference evidence="1" key="1">
    <citation type="submission" date="2019-04" db="EMBL/GenBank/DDBJ databases">
        <title>Evolution of Biomass-Degrading Anaerobic Consortia Revealed by Metagenomics.</title>
        <authorList>
            <person name="Peng X."/>
        </authorList>
    </citation>
    <scope>NUCLEOTIDE SEQUENCE</scope>
    <source>
        <strain evidence="1">SIG254</strain>
    </source>
</reference>
<organism evidence="1 2">
    <name type="scientific">Clostridium sulfidigenes</name>
    <dbReference type="NCBI Taxonomy" id="318464"/>
    <lineage>
        <taxon>Bacteria</taxon>
        <taxon>Bacillati</taxon>
        <taxon>Bacillota</taxon>
        <taxon>Clostridia</taxon>
        <taxon>Eubacteriales</taxon>
        <taxon>Clostridiaceae</taxon>
        <taxon>Clostridium</taxon>
    </lineage>
</organism>
<comment type="caution">
    <text evidence="1">The sequence shown here is derived from an EMBL/GenBank/DDBJ whole genome shotgun (WGS) entry which is preliminary data.</text>
</comment>
<dbReference type="Proteomes" id="UP000768462">
    <property type="component" value="Unassembled WGS sequence"/>
</dbReference>
<dbReference type="Pfam" id="PF14907">
    <property type="entry name" value="NTP_transf_5"/>
    <property type="match status" value="1"/>
</dbReference>
<name>A0A927WEG3_9CLOT</name>
<evidence type="ECO:0000313" key="1">
    <source>
        <dbReference type="EMBL" id="MBE6061675.1"/>
    </source>
</evidence>
<sequence length="409" mass="47719">MDSTQSQFIELLSHSIRGKTTYKLSDNVNWDKIINIAQLHKVEGIIYSSLSKKDIISQLDCEKLNRLQISVFHTGTKQIRNISNLVKIFSRFNDEEIPVIVLKGLVVRNFYPHPEQRDMNDADILVHKEDLEKVKCILLDMGYSQLEDHVASHHIVFYHYTFPIIEVHWHIVKRDGFSSDLNKFEEDIWNNSIKVNVGDSEVRSLCYEDLALHLCMHMASHLAANGFGLRQLCDLVLLVENKGNEISWISFLDKSKEYGFEKFNVIVFLLCNRLFHMKVPNELINIKLDEEKYINLLIDEILKGGVYGKKDVVNSFSNQIAFNYECKDKNATLGAIKRYIRFMFPRVEYMSDKYNYAKRYRILIPIALVHHLIAGLFRKEYSFIDKSKFVIKGASISAKKNKLLKWMEL</sequence>
<proteinExistence type="predicted"/>
<dbReference type="EMBL" id="SVCM01000189">
    <property type="protein sequence ID" value="MBE6061675.1"/>
    <property type="molecule type" value="Genomic_DNA"/>
</dbReference>